<organism evidence="2">
    <name type="scientific">marine sediment metagenome</name>
    <dbReference type="NCBI Taxonomy" id="412755"/>
    <lineage>
        <taxon>unclassified sequences</taxon>
        <taxon>metagenomes</taxon>
        <taxon>ecological metagenomes</taxon>
    </lineage>
</organism>
<protein>
    <submittedName>
        <fullName evidence="2">Uncharacterized protein</fullName>
    </submittedName>
</protein>
<name>A0A0F9IEM1_9ZZZZ</name>
<reference evidence="2" key="1">
    <citation type="journal article" date="2015" name="Nature">
        <title>Complex archaea that bridge the gap between prokaryotes and eukaryotes.</title>
        <authorList>
            <person name="Spang A."/>
            <person name="Saw J.H."/>
            <person name="Jorgensen S.L."/>
            <person name="Zaremba-Niedzwiedzka K."/>
            <person name="Martijn J."/>
            <person name="Lind A.E."/>
            <person name="van Eijk R."/>
            <person name="Schleper C."/>
            <person name="Guy L."/>
            <person name="Ettema T.J."/>
        </authorList>
    </citation>
    <scope>NUCLEOTIDE SEQUENCE</scope>
</reference>
<proteinExistence type="predicted"/>
<sequence length="128" mass="14650">MSKDNNDFSFDLPSGSGRELDPEAEKLRQQIAEIHKKLTGENPEPVTNMEILQFLRVINYNFISLTRLLQAILLKNAEMDSTMLNLELGFTRINKHLQQFFETNSMIDEVMKGDFDVSGSASDSKFIF</sequence>
<dbReference type="AlphaFoldDB" id="A0A0F9IEM1"/>
<dbReference type="EMBL" id="LAZR01014281">
    <property type="protein sequence ID" value="KKM18159.1"/>
    <property type="molecule type" value="Genomic_DNA"/>
</dbReference>
<accession>A0A0F9IEM1</accession>
<gene>
    <name evidence="2" type="ORF">LCGC14_1668530</name>
</gene>
<comment type="caution">
    <text evidence="2">The sequence shown here is derived from an EMBL/GenBank/DDBJ whole genome shotgun (WGS) entry which is preliminary data.</text>
</comment>
<feature type="region of interest" description="Disordered" evidence="1">
    <location>
        <begin position="1"/>
        <end position="24"/>
    </location>
</feature>
<evidence type="ECO:0000256" key="1">
    <source>
        <dbReference type="SAM" id="MobiDB-lite"/>
    </source>
</evidence>
<evidence type="ECO:0000313" key="2">
    <source>
        <dbReference type="EMBL" id="KKM18159.1"/>
    </source>
</evidence>